<name>M0QR31_9ACTN</name>
<dbReference type="eggNOG" id="COG1020">
    <property type="taxonomic scope" value="Bacteria"/>
</dbReference>
<comment type="caution">
    <text evidence="6">The sequence shown here is derived from an EMBL/GenBank/DDBJ whole genome shotgun (WGS) entry which is preliminary data.</text>
</comment>
<dbReference type="GO" id="GO:0005737">
    <property type="term" value="C:cytoplasm"/>
    <property type="evidence" value="ECO:0007669"/>
    <property type="project" value="TreeGrafter"/>
</dbReference>
<dbReference type="NCBIfam" id="NF003417">
    <property type="entry name" value="PRK04813.1"/>
    <property type="match status" value="5"/>
</dbReference>
<dbReference type="EMBL" id="BANX01000050">
    <property type="protein sequence ID" value="GAC71063.1"/>
    <property type="molecule type" value="Genomic_DNA"/>
</dbReference>
<dbReference type="GO" id="GO:0044550">
    <property type="term" value="P:secondary metabolite biosynthetic process"/>
    <property type="evidence" value="ECO:0007669"/>
    <property type="project" value="TreeGrafter"/>
</dbReference>
<dbReference type="STRING" id="1223545.GS4_50_00010"/>
<dbReference type="CDD" id="cd19540">
    <property type="entry name" value="LCL_NRPS-like"/>
    <property type="match status" value="2"/>
</dbReference>
<dbReference type="NCBIfam" id="TIGR01733">
    <property type="entry name" value="AA-adenyl-dom"/>
    <property type="match status" value="3"/>
</dbReference>
<dbReference type="Gene3D" id="1.10.1200.10">
    <property type="entry name" value="ACP-like"/>
    <property type="match status" value="3"/>
</dbReference>
<comment type="cofactor">
    <cofactor evidence="1">
        <name>pantetheine 4'-phosphate</name>
        <dbReference type="ChEBI" id="CHEBI:47942"/>
    </cofactor>
</comment>
<dbReference type="Proteomes" id="UP000011666">
    <property type="component" value="Unassembled WGS sequence"/>
</dbReference>
<feature type="compositionally biased region" description="Basic and acidic residues" evidence="4">
    <location>
        <begin position="380"/>
        <end position="393"/>
    </location>
</feature>
<feature type="non-terminal residue" evidence="6">
    <location>
        <position position="4009"/>
    </location>
</feature>
<evidence type="ECO:0000313" key="7">
    <source>
        <dbReference type="Proteomes" id="UP000011666"/>
    </source>
</evidence>
<dbReference type="FunFam" id="3.30.300.30:FF:000015">
    <property type="entry name" value="Nonribosomal peptide synthase SidD"/>
    <property type="match status" value="1"/>
</dbReference>
<sequence length="4009" mass="420762">MPPRLIAVTAAHAPDAEAMVGATGPITFATLHRRVAAAAATLTARGVDPAPAVRATVTAMMSRAGRSGADLALAAEEITNRIAERAVEVLGTDDWQSLPGLFRLAARARPDAVALTDIGGGITYGELDRRSDDLAAALAATGAGPERLVGVAVPRTTELLVTLLAVLKTGAGYLPLDRTHPVTRLRTIVEDAAPVTILADAETVDAWTGEMPTSVITATDLLAESGPAAARAPIRIEAHSCAYVMYTSGSTGRPKGVVVTHDNVITLIAALDRIVDSSPDDVWSMFHSYAFDVSVGEIWTALVSGGRLVVLDHETTRSPDEVVEVFTREGVTIVNFTPSSFYQFAGEVRPPHGRRIPESVRRLHFSGELLDYEHVRRWQADRDADRSSTRPDADVAGPQLNNMYGPTETTVYMTRRELTREFVDDLPPSASDIGEPLDGSRVHVLDARLAPVPDGVPGELYVAGGQVTRGYLGRPGQTAGRYVADPFGPAGGRMYRTGDIGIRRAGSIEFVGRGDGQVKLRGYRIELGEVESALLAVDGVAAAGANIHRRGDLEQLVGYVVVEGAVDRAGTETSPGEHTADTHAIGDPEVIRGRVASAVPEYMVPSTVVALDRLPLTVNGKLDRAALPAPAVDRPRDAVAPATRTESTIAEVVGEVLDLDTVDVVATLFDLGGNSLSAARIAARVTDRLGIAVSARDLFVEPSVRGLATILDDRTDSGDLTPPLRPAARGVRGPLSPAQQRIWFLETLDPGGAAYLIPAVLRLAVDHGGSVGLDPTVVAAALGDLVARHEILRTRFEVTDGVPEQVVVEPAEAHTDIDVVTPIDLRGSAEHEIAHTIAQITSQGFDLAVGSPVRARLVRVTDDEWILVLVAHHIISDGGSIGPMVTDFVDAFTSRTDGRGPRRPPLTLQYADYAIWQKEVLGDASNPTSRAARQLAFWREQLAGAPELIDLPIDRPRAPVRSDAGAEHEIVIPGAIWADLRDIADRHGATVFMAVHAVLAVALARSGGTDDVVIGTPIAGRGEEGLDDLIGMFVNTLALRTPIRREQSFADLLADVREIDVAALDHADIPFESVVEDLAPTRSTAHSPLFQVALAFQNVDHPAVELPGLRVSEVATPVTTSKVDLQVTVIDPPGRPREADTRVVVTYAAALFDPGTVHALAERLVAVARSAAATPGCAVGDLEIGSTDRDLTGVVVGRSPARQPVPLFDLLGDAIAEHPRAEAVRGGGLVLTYADLDHITAEIAAELSVSGVGPGTVVALATPRSAHGTIGFWAIARSGAAPALIDPAHPAERIRHMVATVGATIGLALDADRHHLPTGPTWWALDEIVDRARSIGGVRSETAGDRPRHGGALRADVAPASVNARRSTLDDTAYVIFTSGSTGRPKGVAVPHRGLAALASDARERLSLGPTSRVLRFAAPGFDASVFETLIAVAGAASQIVVPPEIVGGAELRDLLSAEAVTHLVVTPTALATVPAADLPDLAVVCVAGDACSPDLVRHWAVGRTMLNLYGPTEATIWSTASEPMRADRRPGIGGPIAGVRAVVLDARLHPVPIGVAGELYLAGAALATGYLGQAARTAERFVADPFGAPGARMYRTGDLVRWTRGTDATDSLEFLGRSDFQIKIRGFRIEPGEIDAVLGTHPAVDFSTTAGVTHPTSGETVLVSWVHAADGVDLEPNRLSEHARNSLPSHMVPAAIVPIDRIPLATTGKLDRGALPSPAFGAGPHVAAASRTEETIARAVAETLGLVGEVDEAVSVTTSFFDLGGTSLSATRLMASIAAGTGITIPVRTLFETPTVRGLAALVDSGSPAESVALPVPSDRPVPIPVSYAQRRMWFLNQFDADSAAYVIPVVVRLRGTLDVDAMRSAVIDVVGRHEVLRTVYPATTADRTGEPVQHIVADWQELLIVDSRTVDAGSADVEIHAALTAPFDVTADLPVRVSILRIAEDEHLLVVALHHIAADGESAPVLAAELGTAYAARRTGTAPIDRPLALQYADYALWQRHRLGTAEEPTSEMTRQLTYWRDRLAGLPDHVPLPVDHARTTAGDRRAATAQWVLPAGDVGALRRLATDHRSTLFMVLHAAVTAALARITDTSTIAVATPVAGRGHADLDALIGMFVNTVVLRVDMERDETVAQYVRRVTDLDLEAFAHGEVPFERVVDAVRPPRSDVHEPLAQVMLVHTERTGLPASKIGDLDAEFVAVAEESVKFDLTVGAALRDDGGIDGVVTGAATVFEPATLTMIADVIAKTLTAFGGRPDVVVGDIPVVDADRAREISAGPVVALTPQTVADAVLAGAAIAPGAVAVRCGGRQMDHRELGARVASLARELIAQGVGPEVPVIVGLPRSVELLVAVHAVIAAGGQYIPIAPDVPADRARHAVTISGARIALLGADSPTWLPHTGLLPIGVDAGAPVEAAVTPVTDDERRSPLLPDHPVYTLFTSGSTGTPKGVTVSHRAVLNRIRWGMDRFAIGPDDAMLWKTPVTFDVSVPELFTPPVAGGCIVVADEDAHLDPRALVSTIVADQVTTVHMVPALLGVFLDEVARDPRSASSLRHLFCSGEALPVEVARRARAELPDVALHNLYGPTEAAVEVTSVTLDTIGDVVPIGEPVWNTRTYVLDDRMRPTPPGVAGELYLGGVHLARGYASRGALTAERFVADPFGSGDRLYRTGDRVRRMPSDHLQYFGRTDFQIKLRGQRIEPGEIESVLSAIPAITHAAVVPATAPGGADHLVGYLIGSPTDALVGLAESAVSDALPVYMRPTHWVTLDHAPVNSAGKLDRKALPPPTFDTDESVGRDDGPSSEDERVVAEIVAAVLGIDEVPVTTSFFTLGGDSIASIRLVSLLRTAGYDLTPRDVFATPTVRELASSTRTAGRPVLPELSDGVSGTVALPPTVSWMLSLADDVSDIADFSQSTVVTLPDEIDEPGLRSIVTGVVAAHPMLTARLRFTPAAPDAEIVAGAGDPTDIEVAIVDHPPGADLDDAVLAAHVRALGTLSPTTGRLVAAIGVRVAGGPARLVLAAHHIGVDAVSWSTIVSDLAGAWWSQRTGEPLRPTSEGTSFRRWARVLRDLAGRDDEVGFWSAQLPDPAVRQVGPGLDVDRVRDRQSTTVTVERVIDAGRTERLIADVAPGFGGRIDTVLVATLAHAVADGDAGPLSVLLENHGREEDVAPGADLAETVGWFTSLVPLTVEVPGRPAAQATDVSAGRDDAEADGRALVTMGKAVKDVQARMPDHGIAFGPLRWSRADSLLADRALPAVTVNYLGALTAQRGSVAVDDAVHRLGAFTPATDAPVLPPTITGAMVTTAALTVTVGTVATDQGRELRAQFTAPAGLLDTDALSALAERWDDRVRILSDHIAAVGDPGPSETDVTATGLRQTEIDEMLAAHPGGRLWSLTPLQQGLLFEAERATRSVDPYVTQSVLEFDGELAPDALQAAVAQLLDWNPVLRSTFVRTRAGRPVVVVPATADPDFSPVDLRDLDALAATRRVEALAAADLARPFRLDKPAPIRFTAVAHRTADGPAHSLIITAHHLIVDGWSGPILVADLLAAHLGADRVSSAAEFSAHLDWLAGRDLVAARDAWRTALGGTTPSLVAPGRTEMGSLPLEVTVELDSEESANLDRCVRSLGTTTSSAVQAAWAILVSRLTGDEQVVFGETVSGRPADLDGADTMIGLFINTIPVVADADPDRSLAALVADLHEARAGLLDHQFLGLPDILTEAGHPTLFDTLVVYESYPVDADTVKTGSREAGLALRDVRTRDATHYPLAVTAAPGDGGLALTVKADAEIYDRDAVAGIADALRSVLRSIATEPDTVIGDLDPMPPTSAAAVAGWSVGGAAVGVEVFGAAVSDAGVSDVGLVVDSVAAVVAGRVGVSPGAVAVRFGDRVVSYGEFGARVAALADELRAAGVVRGTAVGVMIPRSVELLVAIHAVVAAGGRYVPVEMDTPAERVEYMFDTAGVALVLLGAGAGNTDDADGERTELPDRVVQLLVECGGPVPEGVPSLAAVVRASGVGAD</sequence>
<dbReference type="InterPro" id="IPR045851">
    <property type="entry name" value="AMP-bd_C_sf"/>
</dbReference>
<dbReference type="Gene3D" id="3.40.50.12780">
    <property type="entry name" value="N-terminal domain of ligase-like"/>
    <property type="match status" value="3"/>
</dbReference>
<dbReference type="InterPro" id="IPR006162">
    <property type="entry name" value="Ppantetheine_attach_site"/>
</dbReference>
<dbReference type="GO" id="GO:0043041">
    <property type="term" value="P:amino acid activation for nonribosomal peptide biosynthetic process"/>
    <property type="evidence" value="ECO:0007669"/>
    <property type="project" value="TreeGrafter"/>
</dbReference>
<dbReference type="PROSITE" id="PS00455">
    <property type="entry name" value="AMP_BINDING"/>
    <property type="match status" value="2"/>
</dbReference>
<dbReference type="InterPro" id="IPR000873">
    <property type="entry name" value="AMP-dep_synth/lig_dom"/>
</dbReference>
<dbReference type="SUPFAM" id="SSF47336">
    <property type="entry name" value="ACP-like"/>
    <property type="match status" value="3"/>
</dbReference>
<gene>
    <name evidence="6" type="ORF">GS4_50_00010</name>
</gene>
<keyword evidence="7" id="KW-1185">Reference proteome</keyword>
<dbReference type="Pfam" id="PF13193">
    <property type="entry name" value="AMP-binding_C"/>
    <property type="match status" value="2"/>
</dbReference>
<dbReference type="Pfam" id="PF00550">
    <property type="entry name" value="PP-binding"/>
    <property type="match status" value="3"/>
</dbReference>
<dbReference type="InterPro" id="IPR009081">
    <property type="entry name" value="PP-bd_ACP"/>
</dbReference>
<protein>
    <submittedName>
        <fullName evidence="6">Putative non-ribosomal peptide synthetase</fullName>
    </submittedName>
</protein>
<dbReference type="InterPro" id="IPR025110">
    <property type="entry name" value="AMP-bd_C"/>
</dbReference>
<feature type="compositionally biased region" description="Basic and acidic residues" evidence="4">
    <location>
        <begin position="2790"/>
        <end position="2800"/>
    </location>
</feature>
<feature type="domain" description="Carrier" evidence="5">
    <location>
        <begin position="2796"/>
        <end position="2870"/>
    </location>
</feature>
<dbReference type="Gene3D" id="3.30.559.30">
    <property type="entry name" value="Nonribosomal peptide synthetase, condensation domain"/>
    <property type="match status" value="4"/>
</dbReference>
<dbReference type="GO" id="GO:0031177">
    <property type="term" value="F:phosphopantetheine binding"/>
    <property type="evidence" value="ECO:0007669"/>
    <property type="project" value="InterPro"/>
</dbReference>
<dbReference type="InterPro" id="IPR020806">
    <property type="entry name" value="PKS_PP-bd"/>
</dbReference>
<dbReference type="InterPro" id="IPR042099">
    <property type="entry name" value="ANL_N_sf"/>
</dbReference>
<dbReference type="SUPFAM" id="SSF56801">
    <property type="entry name" value="Acetyl-CoA synthetase-like"/>
    <property type="match status" value="4"/>
</dbReference>
<dbReference type="Pfam" id="PF00668">
    <property type="entry name" value="Condensation"/>
    <property type="match status" value="4"/>
</dbReference>
<feature type="region of interest" description="Disordered" evidence="4">
    <location>
        <begin position="380"/>
        <end position="406"/>
    </location>
</feature>
<keyword evidence="2" id="KW-0596">Phosphopantetheine</keyword>
<dbReference type="Gene3D" id="3.30.559.10">
    <property type="entry name" value="Chloramphenicol acetyltransferase-like domain"/>
    <property type="match status" value="4"/>
</dbReference>
<dbReference type="PROSITE" id="PS50075">
    <property type="entry name" value="CARRIER"/>
    <property type="match status" value="3"/>
</dbReference>
<evidence type="ECO:0000259" key="5">
    <source>
        <dbReference type="PROSITE" id="PS50075"/>
    </source>
</evidence>
<dbReference type="FunFam" id="3.40.50.980:FF:000001">
    <property type="entry name" value="Non-ribosomal peptide synthetase"/>
    <property type="match status" value="1"/>
</dbReference>
<dbReference type="GO" id="GO:0008610">
    <property type="term" value="P:lipid biosynthetic process"/>
    <property type="evidence" value="ECO:0007669"/>
    <property type="project" value="UniProtKB-ARBA"/>
</dbReference>
<dbReference type="InterPro" id="IPR023213">
    <property type="entry name" value="CAT-like_dom_sf"/>
</dbReference>
<dbReference type="Gene3D" id="3.30.300.30">
    <property type="match status" value="3"/>
</dbReference>
<dbReference type="UniPathway" id="UPA00011"/>
<dbReference type="PANTHER" id="PTHR45527:SF1">
    <property type="entry name" value="FATTY ACID SYNTHASE"/>
    <property type="match status" value="1"/>
</dbReference>
<organism evidence="6 7">
    <name type="scientific">Gordonia soli NBRC 108243</name>
    <dbReference type="NCBI Taxonomy" id="1223545"/>
    <lineage>
        <taxon>Bacteria</taxon>
        <taxon>Bacillati</taxon>
        <taxon>Actinomycetota</taxon>
        <taxon>Actinomycetes</taxon>
        <taxon>Mycobacteriales</taxon>
        <taxon>Gordoniaceae</taxon>
        <taxon>Gordonia</taxon>
    </lineage>
</organism>
<dbReference type="PROSITE" id="PS00012">
    <property type="entry name" value="PHOSPHOPANTETHEINE"/>
    <property type="match status" value="2"/>
</dbReference>
<reference evidence="6 7" key="1">
    <citation type="submission" date="2013-01" db="EMBL/GenBank/DDBJ databases">
        <title>Whole genome shotgun sequence of Gordonia soli NBRC 108243.</title>
        <authorList>
            <person name="Isaki-Nakamura S."/>
            <person name="Hosoyama A."/>
            <person name="Tsuchikane K."/>
            <person name="Ando Y."/>
            <person name="Baba S."/>
            <person name="Ohji S."/>
            <person name="Hamada M."/>
            <person name="Tamura T."/>
            <person name="Yamazoe A."/>
            <person name="Yamazaki S."/>
            <person name="Fujita N."/>
        </authorList>
    </citation>
    <scope>NUCLEOTIDE SEQUENCE [LARGE SCALE GENOMIC DNA]</scope>
    <source>
        <strain evidence="6 7">NBRC 108243</strain>
    </source>
</reference>
<dbReference type="Pfam" id="PF00501">
    <property type="entry name" value="AMP-binding"/>
    <property type="match status" value="4"/>
</dbReference>
<evidence type="ECO:0000256" key="2">
    <source>
        <dbReference type="ARBA" id="ARBA00022450"/>
    </source>
</evidence>
<dbReference type="InterPro" id="IPR010071">
    <property type="entry name" value="AA_adenyl_dom"/>
</dbReference>
<evidence type="ECO:0000313" key="6">
    <source>
        <dbReference type="EMBL" id="GAC71063.1"/>
    </source>
</evidence>
<feature type="domain" description="Carrier" evidence="5">
    <location>
        <begin position="1731"/>
        <end position="1808"/>
    </location>
</feature>
<proteinExistence type="predicted"/>
<dbReference type="InterPro" id="IPR036736">
    <property type="entry name" value="ACP-like_sf"/>
</dbReference>
<evidence type="ECO:0000256" key="4">
    <source>
        <dbReference type="SAM" id="MobiDB-lite"/>
    </source>
</evidence>
<accession>M0QR31</accession>
<dbReference type="Gene3D" id="2.30.38.10">
    <property type="entry name" value="Luciferase, Domain 3"/>
    <property type="match status" value="1"/>
</dbReference>
<dbReference type="InterPro" id="IPR001242">
    <property type="entry name" value="Condensation_dom"/>
</dbReference>
<dbReference type="PANTHER" id="PTHR45527">
    <property type="entry name" value="NONRIBOSOMAL PEPTIDE SYNTHETASE"/>
    <property type="match status" value="1"/>
</dbReference>
<dbReference type="SMART" id="SM00823">
    <property type="entry name" value="PKS_PP"/>
    <property type="match status" value="3"/>
</dbReference>
<evidence type="ECO:0000256" key="1">
    <source>
        <dbReference type="ARBA" id="ARBA00001957"/>
    </source>
</evidence>
<keyword evidence="3" id="KW-0597">Phosphoprotein</keyword>
<dbReference type="SUPFAM" id="SSF52777">
    <property type="entry name" value="CoA-dependent acyltransferases"/>
    <property type="match status" value="8"/>
</dbReference>
<evidence type="ECO:0000256" key="3">
    <source>
        <dbReference type="ARBA" id="ARBA00022553"/>
    </source>
</evidence>
<feature type="region of interest" description="Disordered" evidence="4">
    <location>
        <begin position="2773"/>
        <end position="2800"/>
    </location>
</feature>
<dbReference type="Gene3D" id="3.40.50.980">
    <property type="match status" value="2"/>
</dbReference>
<dbReference type="GO" id="GO:0003824">
    <property type="term" value="F:catalytic activity"/>
    <property type="evidence" value="ECO:0007669"/>
    <property type="project" value="InterPro"/>
</dbReference>
<feature type="domain" description="Carrier" evidence="5">
    <location>
        <begin position="640"/>
        <end position="715"/>
    </location>
</feature>
<dbReference type="InterPro" id="IPR020845">
    <property type="entry name" value="AMP-binding_CS"/>
</dbReference>